<dbReference type="GO" id="GO:0015918">
    <property type="term" value="P:sterol transport"/>
    <property type="evidence" value="ECO:0007669"/>
    <property type="project" value="InterPro"/>
</dbReference>
<dbReference type="EMBL" id="HBUF01510125">
    <property type="protein sequence ID" value="CAG6746480.1"/>
    <property type="molecule type" value="Transcribed_RNA"/>
</dbReference>
<name>A0A8D8TFM6_9HEMI</name>
<dbReference type="Gene3D" id="2.60.40.770">
    <property type="match status" value="1"/>
</dbReference>
<keyword evidence="4" id="KW-0732">Signal</keyword>
<proteinExistence type="inferred from homology"/>
<dbReference type="GO" id="GO:0032934">
    <property type="term" value="F:sterol binding"/>
    <property type="evidence" value="ECO:0007669"/>
    <property type="project" value="InterPro"/>
</dbReference>
<dbReference type="PANTHER" id="PTHR11306:SF68">
    <property type="entry name" value="NPC INTRACELLULAR CHOLESTEROL TRANSPORTER 2"/>
    <property type="match status" value="1"/>
</dbReference>
<dbReference type="FunFam" id="2.60.40.770:FF:000001">
    <property type="entry name" value="NPC intracellular cholesterol transporter 2"/>
    <property type="match status" value="1"/>
</dbReference>
<dbReference type="EMBL" id="HBUF01510126">
    <property type="protein sequence ID" value="CAG6746482.1"/>
    <property type="molecule type" value="Transcribed_RNA"/>
</dbReference>
<feature type="domain" description="MD-2-related lipid-recognition" evidence="5">
    <location>
        <begin position="24"/>
        <end position="155"/>
    </location>
</feature>
<keyword evidence="3" id="KW-0964">Secreted</keyword>
<dbReference type="EMBL" id="HBUF01121628">
    <property type="protein sequence ID" value="CAG6642288.1"/>
    <property type="molecule type" value="Transcribed_RNA"/>
</dbReference>
<dbReference type="SUPFAM" id="SSF81296">
    <property type="entry name" value="E set domains"/>
    <property type="match status" value="1"/>
</dbReference>
<sequence>MLGGQQVLFQVAFLVTAVLSITPTKKCSGRALEPVKLEIGDCTTHPCIIKRNTTVPVDIHFKLDRDARELFSNVYAIILSIPFPFFGVDGSSVCNSIFDTDGKTKVSCPLKKDHVYRYINTFKILDRYPKIDLEVHWSFNEKKNGRELICFELPSKITNYNS</sequence>
<evidence type="ECO:0000256" key="3">
    <source>
        <dbReference type="ARBA" id="ARBA00022525"/>
    </source>
</evidence>
<comment type="similarity">
    <text evidence="2">Belongs to the NPC2 family.</text>
</comment>
<reference evidence="6" key="1">
    <citation type="submission" date="2021-05" db="EMBL/GenBank/DDBJ databases">
        <authorList>
            <person name="Alioto T."/>
            <person name="Alioto T."/>
            <person name="Gomez Garrido J."/>
        </authorList>
    </citation>
    <scope>NUCLEOTIDE SEQUENCE</scope>
</reference>
<dbReference type="EMBL" id="HBUF01365848">
    <property type="protein sequence ID" value="CAG6723522.1"/>
    <property type="molecule type" value="Transcribed_RNA"/>
</dbReference>
<dbReference type="EMBL" id="HBUF01365849">
    <property type="protein sequence ID" value="CAG6723523.1"/>
    <property type="molecule type" value="Transcribed_RNA"/>
</dbReference>
<accession>A0A8D8TFM6</accession>
<evidence type="ECO:0000256" key="4">
    <source>
        <dbReference type="SAM" id="SignalP"/>
    </source>
</evidence>
<dbReference type="EMBL" id="HBUF01121629">
    <property type="protein sequence ID" value="CAG6642289.1"/>
    <property type="molecule type" value="Transcribed_RNA"/>
</dbReference>
<dbReference type="EMBL" id="HBUF01282020">
    <property type="protein sequence ID" value="CAG6687534.1"/>
    <property type="molecule type" value="Transcribed_RNA"/>
</dbReference>
<dbReference type="InterPro" id="IPR039670">
    <property type="entry name" value="NPC2-like"/>
</dbReference>
<dbReference type="Pfam" id="PF02221">
    <property type="entry name" value="E1_DerP2_DerF2"/>
    <property type="match status" value="1"/>
</dbReference>
<protein>
    <submittedName>
        <fullName evidence="6">Protein NPC2 homolog</fullName>
    </submittedName>
</protein>
<dbReference type="InterPro" id="IPR003172">
    <property type="entry name" value="ML_dom"/>
</dbReference>
<dbReference type="SMART" id="SM00737">
    <property type="entry name" value="ML"/>
    <property type="match status" value="1"/>
</dbReference>
<dbReference type="EMBL" id="HBUF01510124">
    <property type="protein sequence ID" value="CAG6746478.1"/>
    <property type="molecule type" value="Transcribed_RNA"/>
</dbReference>
<evidence type="ECO:0000259" key="5">
    <source>
        <dbReference type="SMART" id="SM00737"/>
    </source>
</evidence>
<feature type="chain" id="PRO_5033956368" evidence="4">
    <location>
        <begin position="21"/>
        <end position="162"/>
    </location>
</feature>
<organism evidence="6">
    <name type="scientific">Cacopsylla melanoneura</name>
    <dbReference type="NCBI Taxonomy" id="428564"/>
    <lineage>
        <taxon>Eukaryota</taxon>
        <taxon>Metazoa</taxon>
        <taxon>Ecdysozoa</taxon>
        <taxon>Arthropoda</taxon>
        <taxon>Hexapoda</taxon>
        <taxon>Insecta</taxon>
        <taxon>Pterygota</taxon>
        <taxon>Neoptera</taxon>
        <taxon>Paraneoptera</taxon>
        <taxon>Hemiptera</taxon>
        <taxon>Sternorrhyncha</taxon>
        <taxon>Psylloidea</taxon>
        <taxon>Psyllidae</taxon>
        <taxon>Psyllinae</taxon>
        <taxon>Cacopsylla</taxon>
    </lineage>
</organism>
<comment type="subcellular location">
    <subcellularLocation>
        <location evidence="1">Secreted</location>
    </subcellularLocation>
</comment>
<dbReference type="GO" id="GO:0005576">
    <property type="term" value="C:extracellular region"/>
    <property type="evidence" value="ECO:0007669"/>
    <property type="project" value="UniProtKB-SubCell"/>
</dbReference>
<evidence type="ECO:0000256" key="2">
    <source>
        <dbReference type="ARBA" id="ARBA00006370"/>
    </source>
</evidence>
<dbReference type="AlphaFoldDB" id="A0A8D8TFM6"/>
<dbReference type="InterPro" id="IPR014756">
    <property type="entry name" value="Ig_E-set"/>
</dbReference>
<dbReference type="EMBL" id="HBUF01282021">
    <property type="protein sequence ID" value="CAG6687535.1"/>
    <property type="molecule type" value="Transcribed_RNA"/>
</dbReference>
<dbReference type="PANTHER" id="PTHR11306">
    <property type="entry name" value="NIEMANN PICK TYPE C2 PROTEIN NPC2-RELATED"/>
    <property type="match status" value="1"/>
</dbReference>
<evidence type="ECO:0000313" key="6">
    <source>
        <dbReference type="EMBL" id="CAG6687535.1"/>
    </source>
</evidence>
<evidence type="ECO:0000256" key="1">
    <source>
        <dbReference type="ARBA" id="ARBA00004613"/>
    </source>
</evidence>
<dbReference type="EMBL" id="HBUF01510123">
    <property type="protein sequence ID" value="CAG6746476.1"/>
    <property type="molecule type" value="Transcribed_RNA"/>
</dbReference>
<feature type="signal peptide" evidence="4">
    <location>
        <begin position="1"/>
        <end position="20"/>
    </location>
</feature>